<dbReference type="Pfam" id="PF03787">
    <property type="entry name" value="RAMPs"/>
    <property type="match status" value="1"/>
</dbReference>
<proteinExistence type="predicted"/>
<gene>
    <name evidence="3" type="ORF">J5U23_01648</name>
</gene>
<evidence type="ECO:0000256" key="1">
    <source>
        <dbReference type="ARBA" id="ARBA00023118"/>
    </source>
</evidence>
<dbReference type="GeneID" id="65563206"/>
<reference evidence="3" key="1">
    <citation type="journal article" date="2021" name="Environ. Microbiol.">
        <title>New insights into the diversity and evolution of the archaeal mobilome from three complete genomes of Saccharolobus shibatae.</title>
        <authorList>
            <person name="Medvedeva S."/>
            <person name="Brandt D."/>
            <person name="Cvirkaite-Krupovic V."/>
            <person name="Liu Y."/>
            <person name="Severinov K."/>
            <person name="Ishino S."/>
            <person name="Ishino Y."/>
            <person name="Prangishvili D."/>
            <person name="Kalinowski J."/>
            <person name="Krupovic M."/>
        </authorList>
    </citation>
    <scope>NUCLEOTIDE SEQUENCE</scope>
    <source>
        <strain evidence="3">B12</strain>
    </source>
</reference>
<keyword evidence="1" id="KW-0051">Antiviral defense</keyword>
<evidence type="ECO:0000259" key="2">
    <source>
        <dbReference type="Pfam" id="PF03787"/>
    </source>
</evidence>
<dbReference type="GO" id="GO:0051607">
    <property type="term" value="P:defense response to virus"/>
    <property type="evidence" value="ECO:0007669"/>
    <property type="project" value="UniProtKB-KW"/>
</dbReference>
<dbReference type="Proteomes" id="UP000694018">
    <property type="component" value="Chromosome"/>
</dbReference>
<dbReference type="PIRSF" id="PIRSF032748">
    <property type="entry name" value="UCP032748"/>
    <property type="match status" value="1"/>
</dbReference>
<dbReference type="AlphaFoldDB" id="A0A8F5BP47"/>
<organism evidence="3 4">
    <name type="scientific">Saccharolobus shibatae (strain ATCC 51178 / DSM 5389 / JCM 8931 / NBRC 15437 / B12)</name>
    <name type="common">Sulfolobus shibatae</name>
    <dbReference type="NCBI Taxonomy" id="523848"/>
    <lineage>
        <taxon>Archaea</taxon>
        <taxon>Thermoproteota</taxon>
        <taxon>Thermoprotei</taxon>
        <taxon>Sulfolobales</taxon>
        <taxon>Sulfolobaceae</taxon>
        <taxon>Saccharolobus</taxon>
    </lineage>
</organism>
<sequence>MIAVKVSMRNLTSLTIAGGSTISSIDIPLNPLRIPPSSIKGAMRTAVHNLLPKGYTSCGEVEPESIKEAHEKGVCDVCKLFGYPDSLTGCFTIEVSHADYRISYITRVSIDDKTQKAREGSLFTQEVILPNNDISFTIYYTCNDERLFKLLLYSILDLRYWRLGRNTMVDVKVNNIEEICKGIKCDDEIKGILNQLSSYLWGENK</sequence>
<feature type="domain" description="CRISPR type III-associated protein" evidence="2">
    <location>
        <begin position="22"/>
        <end position="167"/>
    </location>
</feature>
<dbReference type="KEGG" id="sshi:J5U23_01648"/>
<accession>A0A8F5BP47</accession>
<dbReference type="InterPro" id="IPR017005">
    <property type="entry name" value="UCP032748"/>
</dbReference>
<evidence type="ECO:0000313" key="3">
    <source>
        <dbReference type="EMBL" id="QXJ28779.1"/>
    </source>
</evidence>
<dbReference type="RefSeq" id="WP_218265830.1">
    <property type="nucleotide sequence ID" value="NZ_CP077717.1"/>
</dbReference>
<dbReference type="OrthoDB" id="42533at2157"/>
<evidence type="ECO:0000313" key="4">
    <source>
        <dbReference type="Proteomes" id="UP000694018"/>
    </source>
</evidence>
<protein>
    <recommendedName>
        <fullName evidence="2">CRISPR type III-associated protein domain-containing protein</fullName>
    </recommendedName>
</protein>
<name>A0A8F5BP47_SACSH</name>
<dbReference type="InterPro" id="IPR005537">
    <property type="entry name" value="RAMP_III_fam"/>
</dbReference>
<dbReference type="EMBL" id="CP077717">
    <property type="protein sequence ID" value="QXJ28779.1"/>
    <property type="molecule type" value="Genomic_DNA"/>
</dbReference>